<dbReference type="AlphaFoldDB" id="A0A218XE37"/>
<evidence type="ECO:0000313" key="2">
    <source>
        <dbReference type="Proteomes" id="UP000197138"/>
    </source>
</evidence>
<evidence type="ECO:0000313" key="1">
    <source>
        <dbReference type="EMBL" id="OWM83465.1"/>
    </source>
</evidence>
<protein>
    <submittedName>
        <fullName evidence="1">Uncharacterized protein</fullName>
    </submittedName>
</protein>
<reference evidence="2" key="1">
    <citation type="journal article" date="2017" name="Plant J.">
        <title>The pomegranate (Punica granatum L.) genome and the genomics of punicalagin biosynthesis.</title>
        <authorList>
            <person name="Qin G."/>
            <person name="Xu C."/>
            <person name="Ming R."/>
            <person name="Tang H."/>
            <person name="Guyot R."/>
            <person name="Kramer E.M."/>
            <person name="Hu Y."/>
            <person name="Yi X."/>
            <person name="Qi Y."/>
            <person name="Xu X."/>
            <person name="Gao Z."/>
            <person name="Pan H."/>
            <person name="Jian J."/>
            <person name="Tian Y."/>
            <person name="Yue Z."/>
            <person name="Xu Y."/>
        </authorList>
    </citation>
    <scope>NUCLEOTIDE SEQUENCE [LARGE SCALE GENOMIC DNA]</scope>
    <source>
        <strain evidence="2">cv. Dabenzi</strain>
    </source>
</reference>
<sequence length="92" mass="10887">MDFLETNPWQFVQEPVYGSDLVRIYSKIAFSFSLISAVISFRFRPLCRQNPMAIIESFLPKTCFIWTIFKRPIFRVPSPGKKEHELAIFLFH</sequence>
<dbReference type="Proteomes" id="UP000197138">
    <property type="component" value="Unassembled WGS sequence"/>
</dbReference>
<gene>
    <name evidence="1" type="ORF">CDL15_Pgr012946</name>
</gene>
<proteinExistence type="predicted"/>
<accession>A0A218XE37</accession>
<organism evidence="1 2">
    <name type="scientific">Punica granatum</name>
    <name type="common">Pomegranate</name>
    <dbReference type="NCBI Taxonomy" id="22663"/>
    <lineage>
        <taxon>Eukaryota</taxon>
        <taxon>Viridiplantae</taxon>
        <taxon>Streptophyta</taxon>
        <taxon>Embryophyta</taxon>
        <taxon>Tracheophyta</taxon>
        <taxon>Spermatophyta</taxon>
        <taxon>Magnoliopsida</taxon>
        <taxon>eudicotyledons</taxon>
        <taxon>Gunneridae</taxon>
        <taxon>Pentapetalae</taxon>
        <taxon>rosids</taxon>
        <taxon>malvids</taxon>
        <taxon>Myrtales</taxon>
        <taxon>Lythraceae</taxon>
        <taxon>Punica</taxon>
    </lineage>
</organism>
<dbReference type="EMBL" id="MTKT01001932">
    <property type="protein sequence ID" value="OWM83465.1"/>
    <property type="molecule type" value="Genomic_DNA"/>
</dbReference>
<name>A0A218XE37_PUNGR</name>
<comment type="caution">
    <text evidence="1">The sequence shown here is derived from an EMBL/GenBank/DDBJ whole genome shotgun (WGS) entry which is preliminary data.</text>
</comment>